<keyword evidence="3" id="KW-1185">Reference proteome</keyword>
<organism evidence="2 3">
    <name type="scientific">Exiguobacterium alkaliphilum</name>
    <dbReference type="NCBI Taxonomy" id="1428684"/>
    <lineage>
        <taxon>Bacteria</taxon>
        <taxon>Bacillati</taxon>
        <taxon>Bacillota</taxon>
        <taxon>Bacilli</taxon>
        <taxon>Bacillales</taxon>
        <taxon>Bacillales Family XII. Incertae Sedis</taxon>
        <taxon>Exiguobacterium</taxon>
    </lineage>
</organism>
<evidence type="ECO:0000256" key="1">
    <source>
        <dbReference type="SAM" id="Phobius"/>
    </source>
</evidence>
<evidence type="ECO:0000313" key="3">
    <source>
        <dbReference type="Proteomes" id="UP001206821"/>
    </source>
</evidence>
<feature type="transmembrane region" description="Helical" evidence="1">
    <location>
        <begin position="29"/>
        <end position="48"/>
    </location>
</feature>
<proteinExistence type="predicted"/>
<gene>
    <name evidence="2" type="ORF">NQG31_04770</name>
</gene>
<name>A0ABT2KX06_9BACL</name>
<protein>
    <submittedName>
        <fullName evidence="2">Uncharacterized protein</fullName>
    </submittedName>
</protein>
<keyword evidence="1" id="KW-0812">Transmembrane</keyword>
<sequence length="69" mass="7286">MKTIAGGLLFFGLFSLVLSSTMIGDTAIVGALVSGVSILSSVGLWFGATEVMRMRSDVHSMKKTSFPTE</sequence>
<dbReference type="EMBL" id="JANIEK010000012">
    <property type="protein sequence ID" value="MCT4794846.1"/>
    <property type="molecule type" value="Genomic_DNA"/>
</dbReference>
<keyword evidence="1" id="KW-0472">Membrane</keyword>
<reference evidence="2 3" key="1">
    <citation type="submission" date="2022-07" db="EMBL/GenBank/DDBJ databases">
        <title>Genomic and pangenome structural analysis of the polyextremophile Exiguobacterium.</title>
        <authorList>
            <person name="Shen L."/>
        </authorList>
    </citation>
    <scope>NUCLEOTIDE SEQUENCE [LARGE SCALE GENOMIC DNA]</scope>
    <source>
        <strain evidence="2 3">12_1</strain>
    </source>
</reference>
<accession>A0ABT2KX06</accession>
<evidence type="ECO:0000313" key="2">
    <source>
        <dbReference type="EMBL" id="MCT4794846.1"/>
    </source>
</evidence>
<dbReference type="Proteomes" id="UP001206821">
    <property type="component" value="Unassembled WGS sequence"/>
</dbReference>
<comment type="caution">
    <text evidence="2">The sequence shown here is derived from an EMBL/GenBank/DDBJ whole genome shotgun (WGS) entry which is preliminary data.</text>
</comment>
<keyword evidence="1" id="KW-1133">Transmembrane helix</keyword>
<dbReference type="RefSeq" id="WP_034817471.1">
    <property type="nucleotide sequence ID" value="NZ_JANIEK010000012.1"/>
</dbReference>